<dbReference type="AlphaFoldDB" id="A0AAD2JKW1"/>
<accession>A0AAD2JKW1</accession>
<protein>
    <submittedName>
        <fullName evidence="2">Uncharacterized protein</fullName>
    </submittedName>
</protein>
<comment type="caution">
    <text evidence="2">The sequence shown here is derived from an EMBL/GenBank/DDBJ whole genome shotgun (WGS) entry which is preliminary data.</text>
</comment>
<evidence type="ECO:0000313" key="2">
    <source>
        <dbReference type="EMBL" id="CAJ1959871.1"/>
    </source>
</evidence>
<dbReference type="EMBL" id="CAKOGP040002025">
    <property type="protein sequence ID" value="CAJ1959871.1"/>
    <property type="molecule type" value="Genomic_DNA"/>
</dbReference>
<proteinExistence type="predicted"/>
<feature type="region of interest" description="Disordered" evidence="1">
    <location>
        <begin position="333"/>
        <end position="359"/>
    </location>
</feature>
<evidence type="ECO:0000256" key="1">
    <source>
        <dbReference type="SAM" id="MobiDB-lite"/>
    </source>
</evidence>
<keyword evidence="3" id="KW-1185">Reference proteome</keyword>
<organism evidence="2 3">
    <name type="scientific">Cylindrotheca closterium</name>
    <dbReference type="NCBI Taxonomy" id="2856"/>
    <lineage>
        <taxon>Eukaryota</taxon>
        <taxon>Sar</taxon>
        <taxon>Stramenopiles</taxon>
        <taxon>Ochrophyta</taxon>
        <taxon>Bacillariophyta</taxon>
        <taxon>Bacillariophyceae</taxon>
        <taxon>Bacillariophycidae</taxon>
        <taxon>Bacillariales</taxon>
        <taxon>Bacillariaceae</taxon>
        <taxon>Cylindrotheca</taxon>
    </lineage>
</organism>
<name>A0AAD2JKW1_9STRA</name>
<dbReference type="Proteomes" id="UP001295423">
    <property type="component" value="Unassembled WGS sequence"/>
</dbReference>
<reference evidence="2" key="1">
    <citation type="submission" date="2023-08" db="EMBL/GenBank/DDBJ databases">
        <authorList>
            <person name="Audoor S."/>
            <person name="Bilcke G."/>
        </authorList>
    </citation>
    <scope>NUCLEOTIDE SEQUENCE</scope>
</reference>
<sequence length="570" mass="63089">MIIRTVATASTRVQKATVAGRSKILGASSSHQRFMSSSSSSMDRYGLGGHSWKKFDPSSYSELIHAALSKEVSLLEVSGQEGGEIAMVGAIQGAIERSPELLDRKSRKLILTTRIGYREQEIKQKDDKEDTVKAEDIKKRAGDVIATEEESLSVIHNVSADYVLETMKASPLLELQEEFNIKIAFLIQNPEVQVLELLKDDPNASFEDRQAYIQQRWQHALEAMQEHAASISGVSFGVVSNGLGIPSEQKHPMHLGADLVIDAAKQYDQFSTVQLPANLLETHGWDMARKLHSAVPSLDVMAIRPLTCYPDLGTGTGHPFRLVDYNLPSLHENPLGPFEAEEEASSTTPSSSSSVQYTNEMTGPPRIYQIALQTAMSHFDAEELLEIKQERDLTMEERETLDGCKLVQSMIHDLDNDLENIRSFAAHEEELYSRIIPLLYDTFEAMDDRTSEVLSAFFAAYAVAVRYAIAKNTRKVLLQGEGAAGGGSKKNTMTSTVTYPDIPKKMTLQEYALRHMLADKAFSRVIIGASTMEDFTHQMQLMAEIGDDPLDAISKANEAEANEAAEQVDK</sequence>
<gene>
    <name evidence="2" type="ORF">CYCCA115_LOCUS18290</name>
</gene>
<feature type="compositionally biased region" description="Low complexity" evidence="1">
    <location>
        <begin position="345"/>
        <end position="354"/>
    </location>
</feature>
<evidence type="ECO:0000313" key="3">
    <source>
        <dbReference type="Proteomes" id="UP001295423"/>
    </source>
</evidence>